<comment type="caution">
    <text evidence="1">The sequence shown here is derived from an EMBL/GenBank/DDBJ whole genome shotgun (WGS) entry which is preliminary data.</text>
</comment>
<evidence type="ECO:0000313" key="2">
    <source>
        <dbReference type="Proteomes" id="UP000297229"/>
    </source>
</evidence>
<keyword evidence="2" id="KW-1185">Reference proteome</keyword>
<protein>
    <recommendedName>
        <fullName evidence="3">F-box domain-containing protein</fullName>
    </recommendedName>
</protein>
<dbReference type="EMBL" id="PQXM01000892">
    <property type="protein sequence ID" value="TGO67411.1"/>
    <property type="molecule type" value="Genomic_DNA"/>
</dbReference>
<accession>A0A4Z1J1A4</accession>
<sequence>MGAQISNEKLSSSKFGKHKNVLNLLSRSRATKQSDSSLERLPVEILLKIMRSLIVSDVSIAFTCPRMYVMFKDAFPRPISLCNTGVTPHIDHLDALKVKKVHSKLIKYAPMLSIYKPKDYIYRVVTRVCKPARYDMKLEVLYRFEHYGRFLRRPYYDNEENCRDLKDKYVEYELYIHCWSRRMGEVFTYPYPHNKGRVIYEMEMKREIHRLLDSMYDATPSQYIEREFFMKEFLAIGSYKEIQDLILADLSLIRYSQWRDMSNF</sequence>
<evidence type="ECO:0008006" key="3">
    <source>
        <dbReference type="Google" id="ProtNLM"/>
    </source>
</evidence>
<dbReference type="Proteomes" id="UP000297229">
    <property type="component" value="Unassembled WGS sequence"/>
</dbReference>
<reference evidence="1 2" key="1">
    <citation type="submission" date="2017-12" db="EMBL/GenBank/DDBJ databases">
        <title>Comparative genomics of Botrytis spp.</title>
        <authorList>
            <person name="Valero-Jimenez C.A."/>
            <person name="Tapia P."/>
            <person name="Veloso J."/>
            <person name="Silva-Moreno E."/>
            <person name="Staats M."/>
            <person name="Valdes J.H."/>
            <person name="Van Kan J.A.L."/>
        </authorList>
    </citation>
    <scope>NUCLEOTIDE SEQUENCE [LARGE SCALE GENOMIC DNA]</scope>
    <source>
        <strain evidence="1 2">Be9601</strain>
    </source>
</reference>
<proteinExistence type="predicted"/>
<gene>
    <name evidence="1" type="ORF">BELL_0894g00070</name>
</gene>
<dbReference type="AlphaFoldDB" id="A0A4Z1J1A4"/>
<evidence type="ECO:0000313" key="1">
    <source>
        <dbReference type="EMBL" id="TGO67411.1"/>
    </source>
</evidence>
<organism evidence="1 2">
    <name type="scientific">Botrytis elliptica</name>
    <dbReference type="NCBI Taxonomy" id="278938"/>
    <lineage>
        <taxon>Eukaryota</taxon>
        <taxon>Fungi</taxon>
        <taxon>Dikarya</taxon>
        <taxon>Ascomycota</taxon>
        <taxon>Pezizomycotina</taxon>
        <taxon>Leotiomycetes</taxon>
        <taxon>Helotiales</taxon>
        <taxon>Sclerotiniaceae</taxon>
        <taxon>Botrytis</taxon>
    </lineage>
</organism>
<name>A0A4Z1J1A4_9HELO</name>